<evidence type="ECO:0000313" key="2">
    <source>
        <dbReference type="Proteomes" id="UP000829401"/>
    </source>
</evidence>
<sequence length="107" mass="12270">MKIDEGNVFELMRLVLPEHRGAMNQYQTARAIRKKPVLSQQEWEDMSFVISDAIESGSSVRLTLFGPFENEVWEGVPVIYAGQLHIVIDDERRRLPVERLIAVTTSN</sequence>
<name>T0C879_ALIAG</name>
<reference evidence="2" key="1">
    <citation type="journal article" date="2022" name="G3 (Bethesda)">
        <title>Unveiling the complete genome sequence of Alicyclobacillus acidoterrestris DSM 3922T, a taint-producing strain.</title>
        <authorList>
            <person name="Leonardo I.C."/>
            <person name="Barreto Crespo M.T."/>
            <person name="Gaspar F.B."/>
        </authorList>
    </citation>
    <scope>NUCLEOTIDE SEQUENCE [LARGE SCALE GENOMIC DNA]</scope>
    <source>
        <strain evidence="2">DSM 3922</strain>
    </source>
</reference>
<dbReference type="KEGG" id="aaco:K1I37_21305"/>
<dbReference type="Proteomes" id="UP000829401">
    <property type="component" value="Plasmid pDSM3922.1"/>
</dbReference>
<gene>
    <name evidence="1" type="ORF">K1I37_21305</name>
</gene>
<geneLocation type="plasmid" evidence="2">
    <name>pDSM3922.1</name>
</geneLocation>
<keyword evidence="2" id="KW-1185">Reference proteome</keyword>
<accession>A0A9E7CS60</accession>
<dbReference type="Pfam" id="PF08863">
    <property type="entry name" value="YolD"/>
    <property type="match status" value="1"/>
</dbReference>
<keyword evidence="1" id="KW-0614">Plasmid</keyword>
<organism evidence="1 2">
    <name type="scientific">Alicyclobacillus acidoterrestris (strain ATCC 49025 / DSM 3922 / CIP 106132 / NCIMB 13137 / GD3B)</name>
    <dbReference type="NCBI Taxonomy" id="1356854"/>
    <lineage>
        <taxon>Bacteria</taxon>
        <taxon>Bacillati</taxon>
        <taxon>Bacillota</taxon>
        <taxon>Bacilli</taxon>
        <taxon>Bacillales</taxon>
        <taxon>Alicyclobacillaceae</taxon>
        <taxon>Alicyclobacillus</taxon>
    </lineage>
</organism>
<dbReference type="InterPro" id="IPR014962">
    <property type="entry name" value="YolD"/>
</dbReference>
<protein>
    <submittedName>
        <fullName evidence="1">YolD-like family protein</fullName>
    </submittedName>
</protein>
<dbReference type="EMBL" id="CP080468">
    <property type="protein sequence ID" value="UNO51009.1"/>
    <property type="molecule type" value="Genomic_DNA"/>
</dbReference>
<dbReference type="OrthoDB" id="2376882at2"/>
<accession>T0C879</accession>
<evidence type="ECO:0000313" key="1">
    <source>
        <dbReference type="EMBL" id="UNO51009.1"/>
    </source>
</evidence>
<dbReference type="RefSeq" id="WP_021295594.1">
    <property type="nucleotide sequence ID" value="NZ_AURB01000100.1"/>
</dbReference>
<dbReference type="AlphaFoldDB" id="T0C879"/>
<proteinExistence type="predicted"/>